<organism evidence="2 3">
    <name type="scientific">Limulus polyphemus</name>
    <name type="common">Atlantic horseshoe crab</name>
    <dbReference type="NCBI Taxonomy" id="6850"/>
    <lineage>
        <taxon>Eukaryota</taxon>
        <taxon>Metazoa</taxon>
        <taxon>Ecdysozoa</taxon>
        <taxon>Arthropoda</taxon>
        <taxon>Chelicerata</taxon>
        <taxon>Merostomata</taxon>
        <taxon>Xiphosura</taxon>
        <taxon>Limulidae</taxon>
        <taxon>Limulus</taxon>
    </lineage>
</organism>
<dbReference type="InterPro" id="IPR010987">
    <property type="entry name" value="Glutathione-S-Trfase_C-like"/>
</dbReference>
<dbReference type="PANTHER" id="PTHR44490">
    <property type="entry name" value="EUKARYOTIC TRANSLATION ELONGATION FACTOR 1 EPSILON-1"/>
    <property type="match status" value="1"/>
</dbReference>
<dbReference type="PROSITE" id="PS50405">
    <property type="entry name" value="GST_CTER"/>
    <property type="match status" value="1"/>
</dbReference>
<proteinExistence type="predicted"/>
<reference evidence="3" key="1">
    <citation type="submission" date="2025-08" db="UniProtKB">
        <authorList>
            <consortium name="RefSeq"/>
        </authorList>
    </citation>
    <scope>IDENTIFICATION</scope>
    <source>
        <tissue evidence="3">Muscle</tissue>
    </source>
</reference>
<evidence type="ECO:0000313" key="3">
    <source>
        <dbReference type="RefSeq" id="XP_013789555.1"/>
    </source>
</evidence>
<evidence type="ECO:0000259" key="1">
    <source>
        <dbReference type="PROSITE" id="PS50405"/>
    </source>
</evidence>
<dbReference type="RefSeq" id="XP_013789555.1">
    <property type="nucleotide sequence ID" value="XM_013934101.2"/>
</dbReference>
<feature type="domain" description="GST C-terminal" evidence="1">
    <location>
        <begin position="49"/>
        <end position="172"/>
    </location>
</feature>
<protein>
    <submittedName>
        <fullName evidence="3">Eukaryotic translation elongation factor 1 epsilon-1-like</fullName>
    </submittedName>
</protein>
<dbReference type="SUPFAM" id="SSF47616">
    <property type="entry name" value="GST C-terminal domain-like"/>
    <property type="match status" value="1"/>
</dbReference>
<evidence type="ECO:0000313" key="2">
    <source>
        <dbReference type="Proteomes" id="UP000694941"/>
    </source>
</evidence>
<dbReference type="Pfam" id="PF21972">
    <property type="entry name" value="Arc1p_N_like"/>
    <property type="match status" value="1"/>
</dbReference>
<dbReference type="Gene3D" id="1.20.1050.10">
    <property type="match status" value="1"/>
</dbReference>
<dbReference type="CDD" id="cd10305">
    <property type="entry name" value="GST_C_AIMP3"/>
    <property type="match status" value="1"/>
</dbReference>
<dbReference type="InterPro" id="IPR036282">
    <property type="entry name" value="Glutathione-S-Trfase_C_sf"/>
</dbReference>
<dbReference type="GeneID" id="106473420"/>
<dbReference type="InterPro" id="IPR053836">
    <property type="entry name" value="Arc1-like_N"/>
</dbReference>
<dbReference type="PANTHER" id="PTHR44490:SF1">
    <property type="entry name" value="EUKARYOTIC TRANSLATION ELONGATION FACTOR 1 EPSILON-1"/>
    <property type="match status" value="1"/>
</dbReference>
<keyword evidence="2" id="KW-1185">Reference proteome</keyword>
<sequence length="174" mass="20437">MLCFEEFQSLANFLGVEKPNVFVDEQWKRPCVETSAGKQLCGLVSISKYLTDKSHQRSLLGTNIEESSLINQWLEYRTVYINQVHQKSDMVRVLEDLDLVLQKKVYFVGNRLTLADISIYYGLHRIFVSLTFQEKEKYLHLSRWFNQVQHVPEVRQTLPVVVFSKSRLYKTTTL</sequence>
<dbReference type="InterPro" id="IPR053837">
    <property type="entry name" value="AIMP3/p18_C"/>
</dbReference>
<dbReference type="InterPro" id="IPR042450">
    <property type="entry name" value="EEF1E1"/>
</dbReference>
<name>A0ABM1BVM5_LIMPO</name>
<gene>
    <name evidence="3" type="primary">LOC106473420</name>
</gene>
<dbReference type="Proteomes" id="UP000694941">
    <property type="component" value="Unplaced"/>
</dbReference>
<accession>A0ABM1BVM5</accession>